<dbReference type="AlphaFoldDB" id="A0A437LTS9"/>
<evidence type="ECO:0000256" key="2">
    <source>
        <dbReference type="SAM" id="SignalP"/>
    </source>
</evidence>
<feature type="signal peptide" evidence="2">
    <location>
        <begin position="1"/>
        <end position="27"/>
    </location>
</feature>
<proteinExistence type="predicted"/>
<organism evidence="3 4">
    <name type="scientific">Inhella crocodyli</name>
    <dbReference type="NCBI Taxonomy" id="2499851"/>
    <lineage>
        <taxon>Bacteria</taxon>
        <taxon>Pseudomonadati</taxon>
        <taxon>Pseudomonadota</taxon>
        <taxon>Betaproteobacteria</taxon>
        <taxon>Burkholderiales</taxon>
        <taxon>Sphaerotilaceae</taxon>
        <taxon>Inhella</taxon>
    </lineage>
</organism>
<dbReference type="OrthoDB" id="5803286at2"/>
<evidence type="ECO:0000313" key="3">
    <source>
        <dbReference type="EMBL" id="RVT88663.1"/>
    </source>
</evidence>
<dbReference type="RefSeq" id="WP_127682064.1">
    <property type="nucleotide sequence ID" value="NZ_SACM01000001.1"/>
</dbReference>
<feature type="chain" id="PRO_5019504964" evidence="2">
    <location>
        <begin position="28"/>
        <end position="664"/>
    </location>
</feature>
<protein>
    <submittedName>
        <fullName evidence="3">Uncharacterized protein</fullName>
    </submittedName>
</protein>
<comment type="caution">
    <text evidence="3">The sequence shown here is derived from an EMBL/GenBank/DDBJ whole genome shotgun (WGS) entry which is preliminary data.</text>
</comment>
<gene>
    <name evidence="3" type="ORF">EOD73_06760</name>
</gene>
<feature type="region of interest" description="Disordered" evidence="1">
    <location>
        <begin position="27"/>
        <end position="51"/>
    </location>
</feature>
<dbReference type="InterPro" id="IPR013783">
    <property type="entry name" value="Ig-like_fold"/>
</dbReference>
<reference evidence="3 4" key="1">
    <citation type="submission" date="2019-01" db="EMBL/GenBank/DDBJ databases">
        <authorList>
            <person name="Chen W.-M."/>
        </authorList>
    </citation>
    <scope>NUCLEOTIDE SEQUENCE [LARGE SCALE GENOMIC DNA]</scope>
    <source>
        <strain evidence="3 4">CCP-18</strain>
    </source>
</reference>
<dbReference type="EMBL" id="SACM01000001">
    <property type="protein sequence ID" value="RVT88663.1"/>
    <property type="molecule type" value="Genomic_DNA"/>
</dbReference>
<accession>A0A437LTS9</accession>
<evidence type="ECO:0000313" key="4">
    <source>
        <dbReference type="Proteomes" id="UP000288587"/>
    </source>
</evidence>
<keyword evidence="4" id="KW-1185">Reference proteome</keyword>
<sequence length="664" mass="71538">MISTPSPRGTSAALTLALLLAACGGGGGGSTPAPTPAPPPPAPTVSTTGADPCTGSNAYGLTTLAGELVGKQAAAAVVGCTGAIVAPEWTQTAGPAVALLSAKSQVIHFEPAVAGTYGFRVRFTDPSGTARTEDLTVAVTAPAQAVRAVVRNHQAVRMGGKISLRAWAPTGESVNSVSWVQTAGPTVSLQNVDPLAKQFVAPEVARDTVLRFRATVTTANGASDSHEALVLVERHVQASASDANAVWGGDHISRVYAYRASSPYASALVRCTYDSAQSDRALCPLSQLPFLAQDVAAGQIPTVEQVMDRVIVSHDWLGENFEQFLRTNDTRGDFRRMLMSTTAIVLGAHVRPSFYYAGTGAIYLDADNFWLTPEQRDTIDEAPDYRAGFGNSLSYYGLWRYAKDNRGYLAYFDPQRRVTRTQADLLADAGWLMYHELTHALDFMPPGQYAGLNPSLSAWGNIAPRFSARQLVSDLVSSAYPLTSTEMKGLGQVKFQGVTATATQNAYTADQVAGFFSADLATDEYAYSTSREDVAMSVEEMLMSRRLGVQRDVAMVPRNGETIQTSNVRWGQRGRVGDPRIKPRVRQAASLVVPWLPSTEVDALPAPVQMRVGESWSSNLNLSPVRPAEANDRRQALSAAEQWQLRKMMERQQVHEHPKRLPAH</sequence>
<dbReference type="Gene3D" id="2.60.40.10">
    <property type="entry name" value="Immunoglobulins"/>
    <property type="match status" value="1"/>
</dbReference>
<name>A0A437LTS9_9BURK</name>
<dbReference type="Gene3D" id="2.60.40.3010">
    <property type="match status" value="1"/>
</dbReference>
<feature type="compositionally biased region" description="Pro residues" evidence="1">
    <location>
        <begin position="33"/>
        <end position="43"/>
    </location>
</feature>
<evidence type="ECO:0000256" key="1">
    <source>
        <dbReference type="SAM" id="MobiDB-lite"/>
    </source>
</evidence>
<keyword evidence="2" id="KW-0732">Signal</keyword>
<dbReference type="Proteomes" id="UP000288587">
    <property type="component" value="Unassembled WGS sequence"/>
</dbReference>